<name>A0ACC2NED7_9HYME</name>
<sequence>MDSEGQRNTDPACFICGFPLSIKNTRRVTDLTLKTLQDASLKRNDTRRDGFKVGMELHVSCLINYPLEKLIKSQLRRQQKEAVQLRKQQDEAHRFEFKKHCIFCGNLATKQSHNKFSIISNDKTKDSFNDLLSKNPDHTYSNRLRNCLNTDEDLVKVEARQASVIHFIHSLRDIFNVASKPLWEKIIVTLANLGLCASYYETMTSEDSIANDPEYYAIIAAALLQWAADNFDDNTATLDGFGTCHKLGMIECVDPGSAIAALRRIIRCTKLRSEELVKNCGFVPFVPFVPQNRDGLKNLPIANLKEEFREFYEDSAIGDDMKRLNLFWSYCKNLKPAEIDGFHGFMTKAYQHHSFTISGVVPLQFVDENPSNTSTIWSALLETVRKAKKMVKDIVLLHLTSFLMQKQ</sequence>
<evidence type="ECO:0000313" key="2">
    <source>
        <dbReference type="Proteomes" id="UP001239111"/>
    </source>
</evidence>
<gene>
    <name evidence="1" type="ORF">QAD02_000397</name>
</gene>
<dbReference type="EMBL" id="CM056743">
    <property type="protein sequence ID" value="KAJ8669138.1"/>
    <property type="molecule type" value="Genomic_DNA"/>
</dbReference>
<proteinExistence type="predicted"/>
<comment type="caution">
    <text evidence="1">The sequence shown here is derived from an EMBL/GenBank/DDBJ whole genome shotgun (WGS) entry which is preliminary data.</text>
</comment>
<reference evidence="1" key="1">
    <citation type="submission" date="2023-04" db="EMBL/GenBank/DDBJ databases">
        <title>A chromosome-level genome assembly of the parasitoid wasp Eretmocerus hayati.</title>
        <authorList>
            <person name="Zhong Y."/>
            <person name="Liu S."/>
            <person name="Liu Y."/>
        </authorList>
    </citation>
    <scope>NUCLEOTIDE SEQUENCE</scope>
    <source>
        <strain evidence="1">ZJU_SS_LIU_2023</strain>
    </source>
</reference>
<evidence type="ECO:0000313" key="1">
    <source>
        <dbReference type="EMBL" id="KAJ8669138.1"/>
    </source>
</evidence>
<dbReference type="Proteomes" id="UP001239111">
    <property type="component" value="Chromosome 3"/>
</dbReference>
<accession>A0ACC2NED7</accession>
<keyword evidence="2" id="KW-1185">Reference proteome</keyword>
<protein>
    <submittedName>
        <fullName evidence="1">Uncharacterized protein</fullName>
    </submittedName>
</protein>
<organism evidence="1 2">
    <name type="scientific">Eretmocerus hayati</name>
    <dbReference type="NCBI Taxonomy" id="131215"/>
    <lineage>
        <taxon>Eukaryota</taxon>
        <taxon>Metazoa</taxon>
        <taxon>Ecdysozoa</taxon>
        <taxon>Arthropoda</taxon>
        <taxon>Hexapoda</taxon>
        <taxon>Insecta</taxon>
        <taxon>Pterygota</taxon>
        <taxon>Neoptera</taxon>
        <taxon>Endopterygota</taxon>
        <taxon>Hymenoptera</taxon>
        <taxon>Apocrita</taxon>
        <taxon>Proctotrupomorpha</taxon>
        <taxon>Chalcidoidea</taxon>
        <taxon>Aphelinidae</taxon>
        <taxon>Aphelininae</taxon>
        <taxon>Eretmocerus</taxon>
    </lineage>
</organism>